<evidence type="ECO:0000259" key="1">
    <source>
        <dbReference type="PROSITE" id="PS50142"/>
    </source>
</evidence>
<protein>
    <submittedName>
        <fullName evidence="2">Ribonuclease III</fullName>
    </submittedName>
</protein>
<sequence length="151" mass="15753">MATAAQIQLAKVFITNRFGYSIQDLGLVAEAMDTTGFYRAGSNKRLAIVGDAALKIAIAAAWYPTGAPRGEYSVYSSHVSNINLATVARLIELGQHLILNPGHFGAVSSNTLATGLEAFFGAIYQDCGGDISIVSAAMTAVGIKLPGTDDN</sequence>
<evidence type="ECO:0000313" key="2">
    <source>
        <dbReference type="EMBL" id="EMF16007.1"/>
    </source>
</evidence>
<dbReference type="STRING" id="692275.M3B843"/>
<dbReference type="OrthoDB" id="67027at2759"/>
<dbReference type="InterPro" id="IPR000999">
    <property type="entry name" value="RNase_III_dom"/>
</dbReference>
<dbReference type="eggNOG" id="ENOG502SSJ0">
    <property type="taxonomic scope" value="Eukaryota"/>
</dbReference>
<dbReference type="InterPro" id="IPR036389">
    <property type="entry name" value="RNase_III_sf"/>
</dbReference>
<dbReference type="SUPFAM" id="SSF69065">
    <property type="entry name" value="RNase III domain-like"/>
    <property type="match status" value="1"/>
</dbReference>
<dbReference type="OMA" id="HHTMANK"/>
<dbReference type="GO" id="GO:0006396">
    <property type="term" value="P:RNA processing"/>
    <property type="evidence" value="ECO:0007669"/>
    <property type="project" value="InterPro"/>
</dbReference>
<dbReference type="RefSeq" id="XP_016764128.1">
    <property type="nucleotide sequence ID" value="XM_016900619.1"/>
</dbReference>
<dbReference type="GeneID" id="27897756"/>
<dbReference type="PROSITE" id="PS50142">
    <property type="entry name" value="RNASE_3_2"/>
    <property type="match status" value="1"/>
</dbReference>
<dbReference type="CDD" id="cd00593">
    <property type="entry name" value="RIBOc"/>
    <property type="match status" value="1"/>
</dbReference>
<keyword evidence="3" id="KW-1185">Reference proteome</keyword>
<reference evidence="2 3" key="1">
    <citation type="journal article" date="2012" name="PLoS Pathog.">
        <title>Diverse lifestyles and strategies of plant pathogenesis encoded in the genomes of eighteen Dothideomycetes fungi.</title>
        <authorList>
            <person name="Ohm R.A."/>
            <person name="Feau N."/>
            <person name="Henrissat B."/>
            <person name="Schoch C.L."/>
            <person name="Horwitz B.A."/>
            <person name="Barry K.W."/>
            <person name="Condon B.J."/>
            <person name="Copeland A.C."/>
            <person name="Dhillon B."/>
            <person name="Glaser F."/>
            <person name="Hesse C.N."/>
            <person name="Kosti I."/>
            <person name="LaButti K."/>
            <person name="Lindquist E.A."/>
            <person name="Lucas S."/>
            <person name="Salamov A.A."/>
            <person name="Bradshaw R.E."/>
            <person name="Ciuffetti L."/>
            <person name="Hamelin R.C."/>
            <person name="Kema G.H.J."/>
            <person name="Lawrence C."/>
            <person name="Scott J.A."/>
            <person name="Spatafora J.W."/>
            <person name="Turgeon B.G."/>
            <person name="de Wit P.J.G.M."/>
            <person name="Zhong S."/>
            <person name="Goodwin S.B."/>
            <person name="Grigoriev I.V."/>
        </authorList>
    </citation>
    <scope>NUCLEOTIDE SEQUENCE [LARGE SCALE GENOMIC DNA]</scope>
    <source>
        <strain evidence="2 3">SO2202</strain>
    </source>
</reference>
<feature type="domain" description="RNase III" evidence="1">
    <location>
        <begin position="14"/>
        <end position="128"/>
    </location>
</feature>
<dbReference type="GO" id="GO:0004525">
    <property type="term" value="F:ribonuclease III activity"/>
    <property type="evidence" value="ECO:0007669"/>
    <property type="project" value="InterPro"/>
</dbReference>
<dbReference type="AlphaFoldDB" id="M3B843"/>
<name>M3B843_SPHMS</name>
<dbReference type="HOGENOM" id="CLU_000907_3_2_1"/>
<dbReference type="Gene3D" id="1.10.1520.10">
    <property type="entry name" value="Ribonuclease III domain"/>
    <property type="match status" value="1"/>
</dbReference>
<dbReference type="EMBL" id="KB456261">
    <property type="protein sequence ID" value="EMF16007.1"/>
    <property type="molecule type" value="Genomic_DNA"/>
</dbReference>
<organism evidence="2 3">
    <name type="scientific">Sphaerulina musiva (strain SO2202)</name>
    <name type="common">Poplar stem canker fungus</name>
    <name type="synonym">Septoria musiva</name>
    <dbReference type="NCBI Taxonomy" id="692275"/>
    <lineage>
        <taxon>Eukaryota</taxon>
        <taxon>Fungi</taxon>
        <taxon>Dikarya</taxon>
        <taxon>Ascomycota</taxon>
        <taxon>Pezizomycotina</taxon>
        <taxon>Dothideomycetes</taxon>
        <taxon>Dothideomycetidae</taxon>
        <taxon>Mycosphaerellales</taxon>
        <taxon>Mycosphaerellaceae</taxon>
        <taxon>Sphaerulina</taxon>
    </lineage>
</organism>
<dbReference type="Pfam" id="PF00636">
    <property type="entry name" value="Ribonuclease_3"/>
    <property type="match status" value="1"/>
</dbReference>
<gene>
    <name evidence="2" type="ORF">SEPMUDRAFT_106183</name>
</gene>
<accession>M3B843</accession>
<evidence type="ECO:0000313" key="3">
    <source>
        <dbReference type="Proteomes" id="UP000016931"/>
    </source>
</evidence>
<proteinExistence type="predicted"/>
<dbReference type="SMART" id="SM00535">
    <property type="entry name" value="RIBOc"/>
    <property type="match status" value="1"/>
</dbReference>
<dbReference type="Proteomes" id="UP000016931">
    <property type="component" value="Unassembled WGS sequence"/>
</dbReference>